<evidence type="ECO:0000313" key="2">
    <source>
        <dbReference type="EMBL" id="QQS98705.1"/>
    </source>
</evidence>
<dbReference type="PANTHER" id="PTHR10072:SF41">
    <property type="entry name" value="IRON-SULFUR CLUSTER ASSEMBLY 1 HOMOLOG, MITOCHONDRIAL"/>
    <property type="match status" value="1"/>
</dbReference>
<dbReference type="Proteomes" id="UP000595254">
    <property type="component" value="Chromosome"/>
</dbReference>
<organism evidence="2 3">
    <name type="scientific">Peribacillus psychrosaccharolyticus</name>
    <name type="common">Bacillus psychrosaccharolyticus</name>
    <dbReference type="NCBI Taxonomy" id="1407"/>
    <lineage>
        <taxon>Bacteria</taxon>
        <taxon>Bacillati</taxon>
        <taxon>Bacillota</taxon>
        <taxon>Bacilli</taxon>
        <taxon>Bacillales</taxon>
        <taxon>Bacillaceae</taxon>
        <taxon>Peribacillus</taxon>
    </lineage>
</organism>
<dbReference type="GO" id="GO:0016226">
    <property type="term" value="P:iron-sulfur cluster assembly"/>
    <property type="evidence" value="ECO:0007669"/>
    <property type="project" value="TreeGrafter"/>
</dbReference>
<dbReference type="PANTHER" id="PTHR10072">
    <property type="entry name" value="IRON-SULFUR CLUSTER ASSEMBLY PROTEIN"/>
    <property type="match status" value="1"/>
</dbReference>
<accession>A0A974RYR8</accession>
<dbReference type="GO" id="GO:0051537">
    <property type="term" value="F:2 iron, 2 sulfur cluster binding"/>
    <property type="evidence" value="ECO:0007669"/>
    <property type="project" value="TreeGrafter"/>
</dbReference>
<dbReference type="EMBL" id="CP068053">
    <property type="protein sequence ID" value="QQS98705.1"/>
    <property type="molecule type" value="Genomic_DNA"/>
</dbReference>
<dbReference type="KEGG" id="ppsr:I6J18_13365"/>
<evidence type="ECO:0000259" key="1">
    <source>
        <dbReference type="Pfam" id="PF01521"/>
    </source>
</evidence>
<dbReference type="AlphaFoldDB" id="A0A974RYR8"/>
<dbReference type="SUPFAM" id="SSF89360">
    <property type="entry name" value="HesB-like domain"/>
    <property type="match status" value="1"/>
</dbReference>
<reference evidence="2 3" key="1">
    <citation type="submission" date="2021-01" db="EMBL/GenBank/DDBJ databases">
        <title>FDA dAtabase for Regulatory Grade micrObial Sequences (FDA-ARGOS): Supporting development and validation of Infectious Disease Dx tests.</title>
        <authorList>
            <person name="Nelson B."/>
            <person name="Plummer A."/>
            <person name="Tallon L."/>
            <person name="Sadzewicz L."/>
            <person name="Zhao X."/>
            <person name="Boylan J."/>
            <person name="Ott S."/>
            <person name="Bowen H."/>
            <person name="Vavikolanu K."/>
            <person name="Mehta A."/>
            <person name="Aluvathingal J."/>
            <person name="Nadendla S."/>
            <person name="Myers T."/>
            <person name="Yan Y."/>
            <person name="Sichtig H."/>
        </authorList>
    </citation>
    <scope>NUCLEOTIDE SEQUENCE [LARGE SCALE GENOMIC DNA]</scope>
    <source>
        <strain evidence="2 3">FDAARGOS_1161</strain>
    </source>
</reference>
<dbReference type="Pfam" id="PF01521">
    <property type="entry name" value="Fe-S_biosyn"/>
    <property type="match status" value="1"/>
</dbReference>
<proteinExistence type="predicted"/>
<protein>
    <submittedName>
        <fullName evidence="2">Iron-sulfur cluster assembly accessory protein</fullName>
    </submittedName>
</protein>
<sequence length="96" mass="11408">MIKITDRAKEKIREIQENDEESRFLRFGVRSECCNEMHYSLTLARDKSDQEELLIINDIHVLIHTADTRYINQTEIDYQENGFWINNPNPIVSPLK</sequence>
<evidence type="ECO:0000313" key="3">
    <source>
        <dbReference type="Proteomes" id="UP000595254"/>
    </source>
</evidence>
<dbReference type="Gene3D" id="2.60.300.12">
    <property type="entry name" value="HesB-like domain"/>
    <property type="match status" value="1"/>
</dbReference>
<dbReference type="InterPro" id="IPR035903">
    <property type="entry name" value="HesB-like_dom_sf"/>
</dbReference>
<dbReference type="GO" id="GO:0005737">
    <property type="term" value="C:cytoplasm"/>
    <property type="evidence" value="ECO:0007669"/>
    <property type="project" value="TreeGrafter"/>
</dbReference>
<keyword evidence="3" id="KW-1185">Reference proteome</keyword>
<dbReference type="InterPro" id="IPR050322">
    <property type="entry name" value="Fe-S_cluster_asmbl/transfer"/>
</dbReference>
<dbReference type="RefSeq" id="WP_040376724.1">
    <property type="nucleotide sequence ID" value="NZ_CP068053.1"/>
</dbReference>
<name>A0A974RYR8_PERPY</name>
<gene>
    <name evidence="2" type="ORF">I6J18_13365</name>
</gene>
<feature type="domain" description="Core" evidence="1">
    <location>
        <begin position="2"/>
        <end position="93"/>
    </location>
</feature>
<dbReference type="InterPro" id="IPR000361">
    <property type="entry name" value="ATAP_core_dom"/>
</dbReference>